<reference evidence="2" key="1">
    <citation type="submission" date="2021-06" db="EMBL/GenBank/DDBJ databases">
        <title>Comparative genomics, transcriptomics and evolutionary studies reveal genomic signatures of adaptation to plant cell wall in hemibiotrophic fungi.</title>
        <authorList>
            <consortium name="DOE Joint Genome Institute"/>
            <person name="Baroncelli R."/>
            <person name="Diaz J.F."/>
            <person name="Benocci T."/>
            <person name="Peng M."/>
            <person name="Battaglia E."/>
            <person name="Haridas S."/>
            <person name="Andreopoulos W."/>
            <person name="Labutti K."/>
            <person name="Pangilinan J."/>
            <person name="Floch G.L."/>
            <person name="Makela M.R."/>
            <person name="Henrissat B."/>
            <person name="Grigoriev I.V."/>
            <person name="Crouch J.A."/>
            <person name="De Vries R.P."/>
            <person name="Sukno S.A."/>
            <person name="Thon M.R."/>
        </authorList>
    </citation>
    <scope>NUCLEOTIDE SEQUENCE</scope>
    <source>
        <strain evidence="2">CBS 125086</strain>
    </source>
</reference>
<gene>
    <name evidence="2" type="ORF">LY79DRAFT_4442</name>
</gene>
<proteinExistence type="predicted"/>
<feature type="compositionally biased region" description="Polar residues" evidence="1">
    <location>
        <begin position="39"/>
        <end position="48"/>
    </location>
</feature>
<dbReference type="EMBL" id="JAHLJV010000001">
    <property type="protein sequence ID" value="KAK1600034.1"/>
    <property type="molecule type" value="Genomic_DNA"/>
</dbReference>
<keyword evidence="3" id="KW-1185">Reference proteome</keyword>
<protein>
    <submittedName>
        <fullName evidence="2">Uncharacterized protein</fullName>
    </submittedName>
</protein>
<comment type="caution">
    <text evidence="2">The sequence shown here is derived from an EMBL/GenBank/DDBJ whole genome shotgun (WGS) entry which is preliminary data.</text>
</comment>
<evidence type="ECO:0000313" key="2">
    <source>
        <dbReference type="EMBL" id="KAK1600034.1"/>
    </source>
</evidence>
<feature type="region of interest" description="Disordered" evidence="1">
    <location>
        <begin position="123"/>
        <end position="149"/>
    </location>
</feature>
<evidence type="ECO:0000313" key="3">
    <source>
        <dbReference type="Proteomes" id="UP001230504"/>
    </source>
</evidence>
<sequence length="258" mass="27514">MPHRAGERPPLPSRSVGGCGCGCDYGGGGGGRPDEGVASTAQHSTSTHNRGRHLPLSGRLSGVSSRNGTSRTLSDPPVGLYLYVRALRSNTSQHVFGTLYMASVLTPPCTLVCTASPASNNRQTDTAASELLGQPSSSSSSSSPCPAVPRPWTKGAVSVHGYSRYTNMHSIRAIDFVDAGVSSLPLCLFSPAPRPTDCFNMSDRRRDPGLTSGPEPCRRPTFRQPPTESRPSQCLWPSELMQLSHRLLTMHLAADRSK</sequence>
<dbReference type="AlphaFoldDB" id="A0AAD8VB77"/>
<name>A0AAD8VB77_9PEZI</name>
<dbReference type="RefSeq" id="XP_060420530.1">
    <property type="nucleotide sequence ID" value="XM_060553177.1"/>
</dbReference>
<organism evidence="2 3">
    <name type="scientific">Colletotrichum navitas</name>
    <dbReference type="NCBI Taxonomy" id="681940"/>
    <lineage>
        <taxon>Eukaryota</taxon>
        <taxon>Fungi</taxon>
        <taxon>Dikarya</taxon>
        <taxon>Ascomycota</taxon>
        <taxon>Pezizomycotina</taxon>
        <taxon>Sordariomycetes</taxon>
        <taxon>Hypocreomycetidae</taxon>
        <taxon>Glomerellales</taxon>
        <taxon>Glomerellaceae</taxon>
        <taxon>Colletotrichum</taxon>
        <taxon>Colletotrichum graminicola species complex</taxon>
    </lineage>
</organism>
<feature type="region of interest" description="Disordered" evidence="1">
    <location>
        <begin position="33"/>
        <end position="71"/>
    </location>
</feature>
<dbReference type="Proteomes" id="UP001230504">
    <property type="component" value="Unassembled WGS sequence"/>
</dbReference>
<feature type="compositionally biased region" description="Polar residues" evidence="1">
    <location>
        <begin position="62"/>
        <end position="71"/>
    </location>
</feature>
<accession>A0AAD8VB77</accession>
<dbReference type="GeneID" id="85437417"/>
<evidence type="ECO:0000256" key="1">
    <source>
        <dbReference type="SAM" id="MobiDB-lite"/>
    </source>
</evidence>
<feature type="region of interest" description="Disordered" evidence="1">
    <location>
        <begin position="199"/>
        <end position="232"/>
    </location>
</feature>